<dbReference type="Proteomes" id="UP001331761">
    <property type="component" value="Unassembled WGS sequence"/>
</dbReference>
<feature type="non-terminal residue" evidence="2">
    <location>
        <position position="1"/>
    </location>
</feature>
<reference evidence="2 3" key="1">
    <citation type="submission" date="2019-10" db="EMBL/GenBank/DDBJ databases">
        <title>Assembly and Annotation for the nematode Trichostrongylus colubriformis.</title>
        <authorList>
            <person name="Martin J."/>
        </authorList>
    </citation>
    <scope>NUCLEOTIDE SEQUENCE [LARGE SCALE GENOMIC DNA]</scope>
    <source>
        <strain evidence="2">G859</strain>
        <tissue evidence="2">Whole worm</tissue>
    </source>
</reference>
<sequence>RFVRCVISPYWNGISWCLSNALIILNACVALFVIVDYRMSLPVMLETAWCCAVEITPRSFGKCAQNVDYGWKTMM</sequence>
<keyword evidence="3" id="KW-1185">Reference proteome</keyword>
<dbReference type="EMBL" id="WIXE01013069">
    <property type="protein sequence ID" value="KAK5975414.1"/>
    <property type="molecule type" value="Genomic_DNA"/>
</dbReference>
<proteinExistence type="predicted"/>
<organism evidence="2 3">
    <name type="scientific">Trichostrongylus colubriformis</name>
    <name type="common">Black scour worm</name>
    <dbReference type="NCBI Taxonomy" id="6319"/>
    <lineage>
        <taxon>Eukaryota</taxon>
        <taxon>Metazoa</taxon>
        <taxon>Ecdysozoa</taxon>
        <taxon>Nematoda</taxon>
        <taxon>Chromadorea</taxon>
        <taxon>Rhabditida</taxon>
        <taxon>Rhabditina</taxon>
        <taxon>Rhabditomorpha</taxon>
        <taxon>Strongyloidea</taxon>
        <taxon>Trichostrongylidae</taxon>
        <taxon>Trichostrongylus</taxon>
    </lineage>
</organism>
<dbReference type="AlphaFoldDB" id="A0AAN8FFN0"/>
<evidence type="ECO:0000256" key="1">
    <source>
        <dbReference type="SAM" id="Phobius"/>
    </source>
</evidence>
<keyword evidence="1" id="KW-1133">Transmembrane helix</keyword>
<feature type="transmembrane region" description="Helical" evidence="1">
    <location>
        <begin position="13"/>
        <end position="35"/>
    </location>
</feature>
<protein>
    <submittedName>
        <fullName evidence="2">Uncharacterized protein</fullName>
    </submittedName>
</protein>
<keyword evidence="1" id="KW-0812">Transmembrane</keyword>
<keyword evidence="1" id="KW-0472">Membrane</keyword>
<gene>
    <name evidence="2" type="ORF">GCK32_019431</name>
</gene>
<evidence type="ECO:0000313" key="3">
    <source>
        <dbReference type="Proteomes" id="UP001331761"/>
    </source>
</evidence>
<accession>A0AAN8FFN0</accession>
<evidence type="ECO:0000313" key="2">
    <source>
        <dbReference type="EMBL" id="KAK5975414.1"/>
    </source>
</evidence>
<name>A0AAN8FFN0_TRICO</name>
<comment type="caution">
    <text evidence="2">The sequence shown here is derived from an EMBL/GenBank/DDBJ whole genome shotgun (WGS) entry which is preliminary data.</text>
</comment>